<accession>A0A6C0D9Z0</accession>
<proteinExistence type="predicted"/>
<sequence length="155" mass="18379">MGIILKMKDEQIEIKCSYDYWLKFKIDIIKATVKYIEELLILKKTIFNDDLNYIINLYYIQAGNGEPMFSINKFINNMRLEHVDTLIYFGLGGVYSLLNKTDCDGYYSVGNSLDILHTLKKIRYDFPNNDYIPFLDQLISFFNISYEKQKMVNIY</sequence>
<reference evidence="1" key="1">
    <citation type="journal article" date="2020" name="Nature">
        <title>Giant virus diversity and host interactions through global metagenomics.</title>
        <authorList>
            <person name="Schulz F."/>
            <person name="Roux S."/>
            <person name="Paez-Espino D."/>
            <person name="Jungbluth S."/>
            <person name="Walsh D.A."/>
            <person name="Denef V.J."/>
            <person name="McMahon K.D."/>
            <person name="Konstantinidis K.T."/>
            <person name="Eloe-Fadrosh E.A."/>
            <person name="Kyrpides N.C."/>
            <person name="Woyke T."/>
        </authorList>
    </citation>
    <scope>NUCLEOTIDE SEQUENCE</scope>
    <source>
        <strain evidence="1">GVMAG-M-3300023174-131</strain>
    </source>
</reference>
<dbReference type="AlphaFoldDB" id="A0A6C0D9Z0"/>
<protein>
    <submittedName>
        <fullName evidence="1">Uncharacterized protein</fullName>
    </submittedName>
</protein>
<evidence type="ECO:0000313" key="1">
    <source>
        <dbReference type="EMBL" id="QHT13182.1"/>
    </source>
</evidence>
<dbReference type="EMBL" id="MN739563">
    <property type="protein sequence ID" value="QHT13182.1"/>
    <property type="molecule type" value="Genomic_DNA"/>
</dbReference>
<name>A0A6C0D9Z0_9ZZZZ</name>
<organism evidence="1">
    <name type="scientific">viral metagenome</name>
    <dbReference type="NCBI Taxonomy" id="1070528"/>
    <lineage>
        <taxon>unclassified sequences</taxon>
        <taxon>metagenomes</taxon>
        <taxon>organismal metagenomes</taxon>
    </lineage>
</organism>